<dbReference type="GO" id="GO:1901135">
    <property type="term" value="P:carbohydrate derivative metabolic process"/>
    <property type="evidence" value="ECO:0007669"/>
    <property type="project" value="UniProtKB-ARBA"/>
</dbReference>
<dbReference type="PANTHER" id="PTHR12526">
    <property type="entry name" value="GLYCOSYLTRANSFERASE"/>
    <property type="match status" value="1"/>
</dbReference>
<evidence type="ECO:0000259" key="2">
    <source>
        <dbReference type="Pfam" id="PF13439"/>
    </source>
</evidence>
<feature type="domain" description="Glycosyl transferase family 1" evidence="1">
    <location>
        <begin position="213"/>
        <end position="358"/>
    </location>
</feature>
<dbReference type="EMBL" id="PYMB01000006">
    <property type="protein sequence ID" value="PSW11831.1"/>
    <property type="molecule type" value="Genomic_DNA"/>
</dbReference>
<dbReference type="InterPro" id="IPR028098">
    <property type="entry name" value="Glyco_trans_4-like_N"/>
</dbReference>
<dbReference type="Pfam" id="PF00534">
    <property type="entry name" value="Glycos_transf_1"/>
    <property type="match status" value="1"/>
</dbReference>
<dbReference type="SUPFAM" id="SSF53756">
    <property type="entry name" value="UDP-Glycosyltransferase/glycogen phosphorylase"/>
    <property type="match status" value="1"/>
</dbReference>
<feature type="domain" description="Glycosyltransferase subfamily 4-like N-terminal" evidence="2">
    <location>
        <begin position="14"/>
        <end position="207"/>
    </location>
</feature>
<dbReference type="Pfam" id="PF13439">
    <property type="entry name" value="Glyco_transf_4"/>
    <property type="match status" value="1"/>
</dbReference>
<protein>
    <recommendedName>
        <fullName evidence="5">Glycosyltransferase</fullName>
    </recommendedName>
</protein>
<evidence type="ECO:0008006" key="5">
    <source>
        <dbReference type="Google" id="ProtNLM"/>
    </source>
</evidence>
<sequence>MEKNILFIVHNLKMGGIQKMTVALARYHQKQGNNVVILTLEKGDSVDVDFPCKVISLNLSEYLIYRPHLAVYYLIYKVLLRYLLPRGECFFAKYIFKPLIERYINKLENESGKFDAIFVRGARSLYRTWWMNASNVVFSFHLPFEIPVGKSSIKERYWKYWTKKLLNGKKVFCVSNFILKDLMVSLKKKEVDLHSSEVIHNPIDLQRLKLLSKKGSPIEGDYIISVGRLTKQKRFDVLIESYAMSKLPCKLVILGEGNQRDNIESLINKYNLHGKVLLPGFDGNPYRWLDKAKFFVLSSDVEGFGNVVLEALACGLPVVSTNNGPVGEILKGPLANGIVPCGDVEALSTKMQEYWDSPVYPDEDDISTFTLPYITSQQMELASN</sequence>
<dbReference type="AlphaFoldDB" id="A0A2T3NCM4"/>
<dbReference type="PANTHER" id="PTHR12526:SF630">
    <property type="entry name" value="GLYCOSYLTRANSFERASE"/>
    <property type="match status" value="1"/>
</dbReference>
<organism evidence="3 4">
    <name type="scientific">Photobacterium rosenbergii</name>
    <dbReference type="NCBI Taxonomy" id="294936"/>
    <lineage>
        <taxon>Bacteria</taxon>
        <taxon>Pseudomonadati</taxon>
        <taxon>Pseudomonadota</taxon>
        <taxon>Gammaproteobacteria</taxon>
        <taxon>Vibrionales</taxon>
        <taxon>Vibrionaceae</taxon>
        <taxon>Photobacterium</taxon>
    </lineage>
</organism>
<gene>
    <name evidence="3" type="ORF">C9J01_15015</name>
</gene>
<dbReference type="GO" id="GO:0016757">
    <property type="term" value="F:glycosyltransferase activity"/>
    <property type="evidence" value="ECO:0007669"/>
    <property type="project" value="InterPro"/>
</dbReference>
<proteinExistence type="predicted"/>
<dbReference type="RefSeq" id="WP_107298973.1">
    <property type="nucleotide sequence ID" value="NZ_PYMB01000006.1"/>
</dbReference>
<dbReference type="InterPro" id="IPR001296">
    <property type="entry name" value="Glyco_trans_1"/>
</dbReference>
<reference evidence="3 4" key="1">
    <citation type="submission" date="2018-03" db="EMBL/GenBank/DDBJ databases">
        <title>Whole genome sequencing of Histamine producing bacteria.</title>
        <authorList>
            <person name="Butler K."/>
        </authorList>
    </citation>
    <scope>NUCLEOTIDE SEQUENCE [LARGE SCALE GENOMIC DNA]</scope>
    <source>
        <strain evidence="3 4">DSM 19138</strain>
    </source>
</reference>
<dbReference type="OrthoDB" id="9792269at2"/>
<dbReference type="CDD" id="cd03811">
    <property type="entry name" value="GT4_GT28_WabH-like"/>
    <property type="match status" value="1"/>
</dbReference>
<evidence type="ECO:0000313" key="3">
    <source>
        <dbReference type="EMBL" id="PSW11831.1"/>
    </source>
</evidence>
<dbReference type="Proteomes" id="UP000241346">
    <property type="component" value="Unassembled WGS sequence"/>
</dbReference>
<evidence type="ECO:0000313" key="4">
    <source>
        <dbReference type="Proteomes" id="UP000241346"/>
    </source>
</evidence>
<evidence type="ECO:0000259" key="1">
    <source>
        <dbReference type="Pfam" id="PF00534"/>
    </source>
</evidence>
<name>A0A2T3NCM4_9GAMM</name>
<dbReference type="Gene3D" id="3.40.50.2000">
    <property type="entry name" value="Glycogen Phosphorylase B"/>
    <property type="match status" value="2"/>
</dbReference>
<accession>A0A2T3NCM4</accession>
<comment type="caution">
    <text evidence="3">The sequence shown here is derived from an EMBL/GenBank/DDBJ whole genome shotgun (WGS) entry which is preliminary data.</text>
</comment>